<dbReference type="STRING" id="6238.A8XVA6"/>
<dbReference type="GO" id="GO:0004197">
    <property type="term" value="F:cysteine-type endopeptidase activity"/>
    <property type="evidence" value="ECO:0000318"/>
    <property type="project" value="GO_Central"/>
</dbReference>
<dbReference type="CDD" id="cd02248">
    <property type="entry name" value="Peptidase_C1A"/>
    <property type="match status" value="1"/>
</dbReference>
<dbReference type="GeneID" id="8579560"/>
<dbReference type="InterPro" id="IPR000668">
    <property type="entry name" value="Peptidase_C1A_C"/>
</dbReference>
<name>A8XVA6_CAEBR</name>
<dbReference type="AlphaFoldDB" id="A8XVA6"/>
<dbReference type="KEGG" id="cbr:CBG_19298"/>
<accession>A8XVA6</accession>
<reference evidence="5 6" key="1">
    <citation type="journal article" date="2003" name="PLoS Biol.">
        <title>The genome sequence of Caenorhabditis briggsae: a platform for comparative genomics.</title>
        <authorList>
            <person name="Stein L.D."/>
            <person name="Bao Z."/>
            <person name="Blasiar D."/>
            <person name="Blumenthal T."/>
            <person name="Brent M.R."/>
            <person name="Chen N."/>
            <person name="Chinwalla A."/>
            <person name="Clarke L."/>
            <person name="Clee C."/>
            <person name="Coghlan A."/>
            <person name="Coulson A."/>
            <person name="D'Eustachio P."/>
            <person name="Fitch D.H."/>
            <person name="Fulton L.A."/>
            <person name="Fulton R.E."/>
            <person name="Griffiths-Jones S."/>
            <person name="Harris T.W."/>
            <person name="Hillier L.W."/>
            <person name="Kamath R."/>
            <person name="Kuwabara P.E."/>
            <person name="Mardis E.R."/>
            <person name="Marra M.A."/>
            <person name="Miner T.L."/>
            <person name="Minx P."/>
            <person name="Mullikin J.C."/>
            <person name="Plumb R.W."/>
            <person name="Rogers J."/>
            <person name="Schein J.E."/>
            <person name="Sohrmann M."/>
            <person name="Spieth J."/>
            <person name="Stajich J.E."/>
            <person name="Wei C."/>
            <person name="Willey D."/>
            <person name="Wilson R.K."/>
            <person name="Durbin R."/>
            <person name="Waterston R.H."/>
        </authorList>
    </citation>
    <scope>NUCLEOTIDE SEQUENCE [LARGE SCALE GENOMIC DNA]</scope>
    <source>
        <strain evidence="5 6">AF16</strain>
    </source>
</reference>
<sequence length="376" mass="43198">MKKSFSFLLIFLFQIFQISLSFDFGENFENSFFEINIDRDHPDDIYKEFEDFIVKYKKSYKDEIEKKFRFQLFTATHNKIGKMNERSGKMGQDTKFGHNKFSDRTKQEMDRLFFKMGPKNDTNMIPMYDPSKHRVKRQTIDLPKKFDLRTIKLGGRYIVGDAKDQGACSSCWAFAATALAEIAYSVHLKKMVTLSDQEICDCAAQHGPACKGGLPNDGLEYIKQFGVTLESEYPYSVERSNETGHCDADKYERELNSLTLDYYSIDPFNAEYQITYHLVALKTPVSVAFRIGDDFNFYKSDVLQFPGCDHAKETHYHSGVIIGFGTTVNSLGKKVDYWIFRNSWSGDWGEAGHARIIRGEDWCGIESLGTGARVPE</sequence>
<keyword evidence="6" id="KW-1185">Reference proteome</keyword>
<evidence type="ECO:0000313" key="5">
    <source>
        <dbReference type="EMBL" id="CAP36573.1"/>
    </source>
</evidence>
<keyword evidence="2" id="KW-0732">Signal</keyword>
<protein>
    <submittedName>
        <fullName evidence="5">Protein CBR-TAG-329</fullName>
    </submittedName>
</protein>
<dbReference type="SMART" id="SM00645">
    <property type="entry name" value="Pept_C1"/>
    <property type="match status" value="1"/>
</dbReference>
<evidence type="ECO:0000259" key="4">
    <source>
        <dbReference type="SMART" id="SM00848"/>
    </source>
</evidence>
<dbReference type="eggNOG" id="KOG1543">
    <property type="taxonomic scope" value="Eukaryota"/>
</dbReference>
<dbReference type="OMA" id="RRMHAEW"/>
<dbReference type="InterPro" id="IPR013201">
    <property type="entry name" value="Prot_inhib_I29"/>
</dbReference>
<evidence type="ECO:0000256" key="2">
    <source>
        <dbReference type="SAM" id="SignalP"/>
    </source>
</evidence>
<dbReference type="CTD" id="8579560"/>
<dbReference type="SMART" id="SM00848">
    <property type="entry name" value="Inhibitor_I29"/>
    <property type="match status" value="1"/>
</dbReference>
<evidence type="ECO:0000256" key="1">
    <source>
        <dbReference type="ARBA" id="ARBA00008455"/>
    </source>
</evidence>
<dbReference type="PANTHER" id="PTHR12411">
    <property type="entry name" value="CYSTEINE PROTEASE FAMILY C1-RELATED"/>
    <property type="match status" value="1"/>
</dbReference>
<dbReference type="GO" id="GO:0005764">
    <property type="term" value="C:lysosome"/>
    <property type="evidence" value="ECO:0000318"/>
    <property type="project" value="GO_Central"/>
</dbReference>
<dbReference type="Pfam" id="PF00112">
    <property type="entry name" value="Peptidase_C1"/>
    <property type="match status" value="1"/>
</dbReference>
<feature type="domain" description="Peptidase C1A papain C-terminal" evidence="3">
    <location>
        <begin position="142"/>
        <end position="373"/>
    </location>
</feature>
<evidence type="ECO:0000259" key="3">
    <source>
        <dbReference type="SMART" id="SM00645"/>
    </source>
</evidence>
<dbReference type="FunFam" id="3.90.70.10:FF:000103">
    <property type="entry name" value="Hypothetical LOC496748"/>
    <property type="match status" value="1"/>
</dbReference>
<comment type="similarity">
    <text evidence="1">Belongs to the peptidase C1 family.</text>
</comment>
<feature type="chain" id="PRO_5018761407" evidence="2">
    <location>
        <begin position="22"/>
        <end position="376"/>
    </location>
</feature>
<evidence type="ECO:0000313" key="7">
    <source>
        <dbReference type="WormBase" id="CBG19298"/>
    </source>
</evidence>
<dbReference type="Pfam" id="PF08246">
    <property type="entry name" value="Inhibitor_I29"/>
    <property type="match status" value="1"/>
</dbReference>
<reference evidence="5 6" key="2">
    <citation type="journal article" date="2011" name="PLoS Genet.">
        <title>Caenorhabditis briggsae recombinant inbred line genotypes reveal inter-strain incompatibility and the evolution of recombination.</title>
        <authorList>
            <person name="Ross J.A."/>
            <person name="Koboldt D.C."/>
            <person name="Staisch J.E."/>
            <person name="Chamberlin H.M."/>
            <person name="Gupta B.P."/>
            <person name="Miller R.D."/>
            <person name="Baird S.E."/>
            <person name="Haag E.S."/>
        </authorList>
    </citation>
    <scope>NUCLEOTIDE SEQUENCE [LARGE SCALE GENOMIC DNA]</scope>
    <source>
        <strain evidence="5 6">AF16</strain>
    </source>
</reference>
<dbReference type="SUPFAM" id="SSF54001">
    <property type="entry name" value="Cysteine proteinases"/>
    <property type="match status" value="1"/>
</dbReference>
<dbReference type="HOGENOM" id="CLU_012184_1_3_1"/>
<dbReference type="GO" id="GO:0005615">
    <property type="term" value="C:extracellular space"/>
    <property type="evidence" value="ECO:0000318"/>
    <property type="project" value="GO_Central"/>
</dbReference>
<feature type="signal peptide" evidence="2">
    <location>
        <begin position="1"/>
        <end position="21"/>
    </location>
</feature>
<dbReference type="InterPro" id="IPR038765">
    <property type="entry name" value="Papain-like_cys_pep_sf"/>
</dbReference>
<dbReference type="WormBase" id="CBG19298">
    <property type="protein sequence ID" value="CBP19466"/>
    <property type="gene ID" value="WBGene00038544"/>
</dbReference>
<dbReference type="Proteomes" id="UP000008549">
    <property type="component" value="Unassembled WGS sequence"/>
</dbReference>
<evidence type="ECO:0000313" key="6">
    <source>
        <dbReference type="Proteomes" id="UP000008549"/>
    </source>
</evidence>
<dbReference type="InParanoid" id="A8XVA6"/>
<dbReference type="GO" id="GO:0051603">
    <property type="term" value="P:proteolysis involved in protein catabolic process"/>
    <property type="evidence" value="ECO:0000318"/>
    <property type="project" value="GO_Central"/>
</dbReference>
<feature type="domain" description="Cathepsin propeptide inhibitor" evidence="4">
    <location>
        <begin position="49"/>
        <end position="109"/>
    </location>
</feature>
<gene>
    <name evidence="5" type="primary">Cbr-tag-329</name>
    <name evidence="7" type="ORF">CBG19298</name>
    <name evidence="5" type="ORF">CBG_19298</name>
</gene>
<organism evidence="5 6">
    <name type="scientific">Caenorhabditis briggsae</name>
    <dbReference type="NCBI Taxonomy" id="6238"/>
    <lineage>
        <taxon>Eukaryota</taxon>
        <taxon>Metazoa</taxon>
        <taxon>Ecdysozoa</taxon>
        <taxon>Nematoda</taxon>
        <taxon>Chromadorea</taxon>
        <taxon>Rhabditida</taxon>
        <taxon>Rhabditina</taxon>
        <taxon>Rhabditomorpha</taxon>
        <taxon>Rhabditoidea</taxon>
        <taxon>Rhabditidae</taxon>
        <taxon>Peloderinae</taxon>
        <taxon>Caenorhabditis</taxon>
    </lineage>
</organism>
<dbReference type="RefSeq" id="XP_002637565.1">
    <property type="nucleotide sequence ID" value="XM_002637519.1"/>
</dbReference>
<dbReference type="Gene3D" id="3.90.70.10">
    <property type="entry name" value="Cysteine proteinases"/>
    <property type="match status" value="1"/>
</dbReference>
<dbReference type="FunCoup" id="A8XVA6">
    <property type="interactions" value="11"/>
</dbReference>
<dbReference type="PRINTS" id="PR00705">
    <property type="entry name" value="PAPAIN"/>
</dbReference>
<proteinExistence type="inferred from homology"/>
<dbReference type="EMBL" id="HE601047">
    <property type="protein sequence ID" value="CAP36573.1"/>
    <property type="molecule type" value="Genomic_DNA"/>
</dbReference>
<dbReference type="MEROPS" id="C01.A36"/>
<dbReference type="InterPro" id="IPR039417">
    <property type="entry name" value="Peptidase_C1A_papain-like"/>
</dbReference>
<dbReference type="InterPro" id="IPR013128">
    <property type="entry name" value="Peptidase_C1A"/>
</dbReference>